<dbReference type="Pfam" id="PF18078">
    <property type="entry name" value="Thioredoxin_11"/>
    <property type="match status" value="1"/>
</dbReference>
<dbReference type="InterPro" id="IPR013320">
    <property type="entry name" value="ConA-like_dom_sf"/>
</dbReference>
<keyword evidence="5" id="KW-0354">Hemolysis</keyword>
<evidence type="ECO:0000256" key="5">
    <source>
        <dbReference type="ARBA" id="ARBA00022735"/>
    </source>
</evidence>
<feature type="region of interest" description="Disordered" evidence="7">
    <location>
        <begin position="658"/>
        <end position="677"/>
    </location>
</feature>
<evidence type="ECO:0000256" key="6">
    <source>
        <dbReference type="ARBA" id="ARBA00022852"/>
    </source>
</evidence>
<keyword evidence="6" id="KW-0204">Cytolysis</keyword>
<evidence type="ECO:0000256" key="7">
    <source>
        <dbReference type="SAM" id="MobiDB-lite"/>
    </source>
</evidence>
<evidence type="ECO:0000313" key="9">
    <source>
        <dbReference type="Ensembl" id="ENSSORP00005010511.1"/>
    </source>
</evidence>
<dbReference type="PROSITE" id="PS50188">
    <property type="entry name" value="B302_SPRY"/>
    <property type="match status" value="1"/>
</dbReference>
<dbReference type="SUPFAM" id="SSF49899">
    <property type="entry name" value="Concanavalin A-like lectins/glucanases"/>
    <property type="match status" value="1"/>
</dbReference>
<dbReference type="InterPro" id="IPR048997">
    <property type="entry name" value="Stonustoxin-like_helical"/>
</dbReference>
<evidence type="ECO:0000256" key="4">
    <source>
        <dbReference type="ARBA" id="ARBA00022656"/>
    </source>
</evidence>
<evidence type="ECO:0000256" key="3">
    <source>
        <dbReference type="ARBA" id="ARBA00022525"/>
    </source>
</evidence>
<dbReference type="PRINTS" id="PR01407">
    <property type="entry name" value="BUTYPHLNCDUF"/>
</dbReference>
<dbReference type="InterPro" id="IPR006574">
    <property type="entry name" value="PRY"/>
</dbReference>
<keyword evidence="3" id="KW-0964">Secreted</keyword>
<dbReference type="GO" id="GO:0090729">
    <property type="term" value="F:toxin activity"/>
    <property type="evidence" value="ECO:0007669"/>
    <property type="project" value="UniProtKB-KW"/>
</dbReference>
<dbReference type="AlphaFoldDB" id="A0A672Z0A4"/>
<dbReference type="InterPro" id="IPR003879">
    <property type="entry name" value="Butyrophylin_SPRY"/>
</dbReference>
<feature type="domain" description="B30.2/SPRY" evidence="8">
    <location>
        <begin position="508"/>
        <end position="715"/>
    </location>
</feature>
<dbReference type="Pfam" id="PF24674">
    <property type="entry name" value="MACPF_SNTX"/>
    <property type="match status" value="1"/>
</dbReference>
<comment type="similarity">
    <text evidence="2">Belongs to the SNTX/VTX toxin family.</text>
</comment>
<reference evidence="9" key="2">
    <citation type="submission" date="2025-08" db="UniProtKB">
        <authorList>
            <consortium name="Ensembl"/>
        </authorList>
    </citation>
    <scope>IDENTIFICATION</scope>
</reference>
<dbReference type="GO" id="GO:0005576">
    <property type="term" value="C:extracellular region"/>
    <property type="evidence" value="ECO:0007669"/>
    <property type="project" value="UniProtKB-SubCell"/>
</dbReference>
<dbReference type="PANTHER" id="PTHR31594:SF16">
    <property type="entry name" value="SI:CH211-281L24.3"/>
    <property type="match status" value="1"/>
</dbReference>
<dbReference type="Proteomes" id="UP000472271">
    <property type="component" value="Chromosome 12"/>
</dbReference>
<dbReference type="Gene3D" id="2.60.120.920">
    <property type="match status" value="1"/>
</dbReference>
<dbReference type="SMART" id="SM00589">
    <property type="entry name" value="PRY"/>
    <property type="match status" value="1"/>
</dbReference>
<keyword evidence="10" id="KW-1185">Reference proteome</keyword>
<dbReference type="InterPro" id="IPR001870">
    <property type="entry name" value="B30.2/SPRY"/>
</dbReference>
<dbReference type="InterPro" id="IPR052090">
    <property type="entry name" value="Cytolytic_pore-forming_toxin"/>
</dbReference>
<name>A0A672Z0A4_9TELE</name>
<reference evidence="9" key="1">
    <citation type="submission" date="2019-06" db="EMBL/GenBank/DDBJ databases">
        <authorList>
            <consortium name="Wellcome Sanger Institute Data Sharing"/>
        </authorList>
    </citation>
    <scope>NUCLEOTIDE SEQUENCE [LARGE SCALE GENOMIC DNA]</scope>
</reference>
<dbReference type="PANTHER" id="PTHR31594">
    <property type="entry name" value="AIG1-TYPE G DOMAIN-CONTAINING PROTEIN"/>
    <property type="match status" value="1"/>
</dbReference>
<accession>A0A672Z0A4</accession>
<protein>
    <recommendedName>
        <fullName evidence="8">B30.2/SPRY domain-containing protein</fullName>
    </recommendedName>
</protein>
<dbReference type="GO" id="GO:0031640">
    <property type="term" value="P:killing of cells of another organism"/>
    <property type="evidence" value="ECO:0007669"/>
    <property type="project" value="UniProtKB-KW"/>
</dbReference>
<keyword evidence="4" id="KW-0800">Toxin</keyword>
<dbReference type="Ensembl" id="ENSSORT00005010848.1">
    <property type="protein sequence ID" value="ENSSORP00005010511.1"/>
    <property type="gene ID" value="ENSSORG00005005679.1"/>
</dbReference>
<evidence type="ECO:0000259" key="8">
    <source>
        <dbReference type="PROSITE" id="PS50188"/>
    </source>
</evidence>
<comment type="subcellular location">
    <subcellularLocation>
        <location evidence="1">Secreted</location>
    </subcellularLocation>
</comment>
<dbReference type="InParanoid" id="A0A672Z0A4"/>
<reference evidence="9" key="3">
    <citation type="submission" date="2025-09" db="UniProtKB">
        <authorList>
            <consortium name="Ensembl"/>
        </authorList>
    </citation>
    <scope>IDENTIFICATION</scope>
</reference>
<dbReference type="Pfam" id="PF13765">
    <property type="entry name" value="PRY"/>
    <property type="match status" value="1"/>
</dbReference>
<sequence>MDHIEVAALGRPFTLGMFYDARKDKVIPGLTLWDKKTLKDFTTVKSQNSSSYHVMTSDTIDSKSSLLDVQAGLKASFLGGLIEVEGSAKFLKDHKQFKNQSRVTLQYHATTHFEQLTMTHEEAMNNVVDRFAEKGSATHVVTGILYGANAFFVFDSQNVNTSSIQEVEVGMKAMVNKIPSFSVEGHVSMRLNENEQALAENMSCKFYGDFILESNPANFKDAVKTYVELPKLLEDDGYKSVPLKVWLMPLEKFNLKAVELRGEISSRLLWKAENTLESLKEIRMRCNDSMAERVVGKLPQLEKTLSSFQKLCREYTMSIQGTMEKKFPAIREGLEDDADVEKLLDNRGKSPFSDENLRKWLENKENEITVIQSCVDIINGPNVKIATNHLELDREAVAADVDHALCFVFTSVQQDDPYLHTMADNLKWQEADPAETGPLSQNQWYSSQEVRSAIRTKAEEFRDLAKRLRSTSRVKFLITVIENPKYKGATVYHYKEGNLVSEDFTRPDPPKVTATTDRKDFIWYACDLTLDPNSAHKNLRLSNGNKTATFGGENSYSQHPDRFTGPVYQVMCKEGLSGRHYWEVDWSNSNNDNVGVGVTYKSLSRSGGYLGYDPSPGTSATGMGRTSAFTKKSRACPFLLAASVASVCSWTGLRGRCPSTKCPSTPSPTSTPSTTTSLSLCSLPSGTTQAPPTSPSALLTKRTLSFGVFRCRKASQKWAWLKWLEFRPPLIQI</sequence>
<dbReference type="InterPro" id="IPR043136">
    <property type="entry name" value="B30.2/SPRY_sf"/>
</dbReference>
<evidence type="ECO:0000256" key="1">
    <source>
        <dbReference type="ARBA" id="ARBA00004613"/>
    </source>
</evidence>
<evidence type="ECO:0000256" key="2">
    <source>
        <dbReference type="ARBA" id="ARBA00006480"/>
    </source>
</evidence>
<dbReference type="InterPro" id="IPR056072">
    <property type="entry name" value="SNTX_MACPF/CDC-like_dom"/>
</dbReference>
<proteinExistence type="inferred from homology"/>
<dbReference type="Pfam" id="PF21109">
    <property type="entry name" value="Stonustoxin_helical"/>
    <property type="match status" value="1"/>
</dbReference>
<organism evidence="9 10">
    <name type="scientific">Sphaeramia orbicularis</name>
    <name type="common">orbiculate cardinalfish</name>
    <dbReference type="NCBI Taxonomy" id="375764"/>
    <lineage>
        <taxon>Eukaryota</taxon>
        <taxon>Metazoa</taxon>
        <taxon>Chordata</taxon>
        <taxon>Craniata</taxon>
        <taxon>Vertebrata</taxon>
        <taxon>Euteleostomi</taxon>
        <taxon>Actinopterygii</taxon>
        <taxon>Neopterygii</taxon>
        <taxon>Teleostei</taxon>
        <taxon>Neoteleostei</taxon>
        <taxon>Acanthomorphata</taxon>
        <taxon>Gobiaria</taxon>
        <taxon>Kurtiformes</taxon>
        <taxon>Apogonoidei</taxon>
        <taxon>Apogonidae</taxon>
        <taxon>Apogoninae</taxon>
        <taxon>Sphaeramia</taxon>
    </lineage>
</organism>
<dbReference type="InterPro" id="IPR040581">
    <property type="entry name" value="Thioredoxin_11"/>
</dbReference>
<evidence type="ECO:0000313" key="10">
    <source>
        <dbReference type="Proteomes" id="UP000472271"/>
    </source>
</evidence>